<dbReference type="SMART" id="SM00478">
    <property type="entry name" value="ENDO3c"/>
    <property type="match status" value="1"/>
</dbReference>
<dbReference type="GO" id="GO:0006307">
    <property type="term" value="P:DNA alkylation repair"/>
    <property type="evidence" value="ECO:0007669"/>
    <property type="project" value="TreeGrafter"/>
</dbReference>
<comment type="catalytic activity">
    <reaction evidence="1">
        <text>Hydrolysis of alkylated DNA, releasing 3-methyladenine, 3-methylguanine, 7-methylguanine and 7-methyladenine.</text>
        <dbReference type="EC" id="3.2.2.21"/>
    </reaction>
</comment>
<dbReference type="FunFam" id="1.10.340.30:FF:000004">
    <property type="entry name" value="DNA-3-methyladenine glycosylase II"/>
    <property type="match status" value="1"/>
</dbReference>
<evidence type="ECO:0000256" key="2">
    <source>
        <dbReference type="ARBA" id="ARBA00010817"/>
    </source>
</evidence>
<dbReference type="AlphaFoldDB" id="A0A1G8UXQ7"/>
<dbReference type="RefSeq" id="WP_074715204.1">
    <property type="nucleotide sequence ID" value="NZ_BJOA01000069.1"/>
</dbReference>
<dbReference type="GO" id="GO:0008168">
    <property type="term" value="F:methyltransferase activity"/>
    <property type="evidence" value="ECO:0007669"/>
    <property type="project" value="InterPro"/>
</dbReference>
<dbReference type="InterPro" id="IPR012904">
    <property type="entry name" value="OGG_N"/>
</dbReference>
<dbReference type="GO" id="GO:0043916">
    <property type="term" value="F:DNA-7-methylguanine glycosylase activity"/>
    <property type="evidence" value="ECO:0007669"/>
    <property type="project" value="TreeGrafter"/>
</dbReference>
<feature type="domain" description="HhH-GPD" evidence="8">
    <location>
        <begin position="203"/>
        <end position="368"/>
    </location>
</feature>
<accession>A0A1G8UXQ7</accession>
<dbReference type="InterPro" id="IPR051912">
    <property type="entry name" value="Alkylbase_DNA_Glycosylase/TA"/>
</dbReference>
<dbReference type="CDD" id="cd00056">
    <property type="entry name" value="ENDO3c"/>
    <property type="match status" value="1"/>
</dbReference>
<organism evidence="9 10">
    <name type="scientific">Aneurinibacillus migulanus</name>
    <name type="common">Bacillus migulanus</name>
    <dbReference type="NCBI Taxonomy" id="47500"/>
    <lineage>
        <taxon>Bacteria</taxon>
        <taxon>Bacillati</taxon>
        <taxon>Bacillota</taxon>
        <taxon>Bacilli</taxon>
        <taxon>Bacillales</taxon>
        <taxon>Paenibacillaceae</taxon>
        <taxon>Aneurinibacillus group</taxon>
        <taxon>Aneurinibacillus</taxon>
    </lineage>
</organism>
<dbReference type="OrthoDB" id="9785929at2"/>
<dbReference type="Gene3D" id="1.10.340.30">
    <property type="entry name" value="Hypothetical protein, domain 2"/>
    <property type="match status" value="1"/>
</dbReference>
<evidence type="ECO:0000256" key="4">
    <source>
        <dbReference type="ARBA" id="ARBA00022763"/>
    </source>
</evidence>
<dbReference type="GeneID" id="42306758"/>
<name>A0A1G8UXQ7_ANEMI</name>
<proteinExistence type="inferred from homology"/>
<keyword evidence="5" id="KW-0378">Hydrolase</keyword>
<dbReference type="Proteomes" id="UP000182836">
    <property type="component" value="Unassembled WGS sequence"/>
</dbReference>
<dbReference type="GO" id="GO:0006355">
    <property type="term" value="P:regulation of DNA-templated transcription"/>
    <property type="evidence" value="ECO:0007669"/>
    <property type="project" value="InterPro"/>
</dbReference>
<dbReference type="InterPro" id="IPR011257">
    <property type="entry name" value="DNA_glycosylase"/>
</dbReference>
<dbReference type="GO" id="GO:0006285">
    <property type="term" value="P:base-excision repair, AP site formation"/>
    <property type="evidence" value="ECO:0007669"/>
    <property type="project" value="TreeGrafter"/>
</dbReference>
<gene>
    <name evidence="9" type="ORF">SAMN04487909_12174</name>
</gene>
<dbReference type="SUPFAM" id="SSF48150">
    <property type="entry name" value="DNA-glycosylase"/>
    <property type="match status" value="1"/>
</dbReference>
<evidence type="ECO:0000313" key="10">
    <source>
        <dbReference type="Proteomes" id="UP000182836"/>
    </source>
</evidence>
<evidence type="ECO:0000256" key="3">
    <source>
        <dbReference type="ARBA" id="ARBA00012000"/>
    </source>
</evidence>
<dbReference type="InterPro" id="IPR003265">
    <property type="entry name" value="HhH-GPD_domain"/>
</dbReference>
<dbReference type="GO" id="GO:0006289">
    <property type="term" value="P:nucleotide-excision repair"/>
    <property type="evidence" value="ECO:0007669"/>
    <property type="project" value="InterPro"/>
</dbReference>
<dbReference type="Gene3D" id="3.30.310.20">
    <property type="entry name" value="DNA-3-methyladenine glycosylase AlkA, N-terminal domain"/>
    <property type="match status" value="1"/>
</dbReference>
<dbReference type="Pfam" id="PF00730">
    <property type="entry name" value="HhH-GPD"/>
    <property type="match status" value="1"/>
</dbReference>
<dbReference type="GO" id="GO:0005737">
    <property type="term" value="C:cytoplasm"/>
    <property type="evidence" value="ECO:0007669"/>
    <property type="project" value="TreeGrafter"/>
</dbReference>
<dbReference type="GO" id="GO:0032131">
    <property type="term" value="F:alkylated DNA binding"/>
    <property type="evidence" value="ECO:0007669"/>
    <property type="project" value="TreeGrafter"/>
</dbReference>
<protein>
    <recommendedName>
        <fullName evidence="3">DNA-3-methyladenine glycosylase II</fullName>
        <ecNumber evidence="3">3.2.2.21</ecNumber>
    </recommendedName>
</protein>
<dbReference type="GO" id="GO:0008270">
    <property type="term" value="F:zinc ion binding"/>
    <property type="evidence" value="ECO:0007669"/>
    <property type="project" value="InterPro"/>
</dbReference>
<dbReference type="Gene3D" id="1.10.1670.10">
    <property type="entry name" value="Helix-hairpin-Helix base-excision DNA repair enzymes (C-terminal)"/>
    <property type="match status" value="1"/>
</dbReference>
<dbReference type="InterPro" id="IPR004026">
    <property type="entry name" value="Ada_DNA_repair_Zn-bd"/>
</dbReference>
<evidence type="ECO:0000256" key="7">
    <source>
        <dbReference type="ARBA" id="ARBA00023204"/>
    </source>
</evidence>
<dbReference type="EMBL" id="FNED01000021">
    <property type="protein sequence ID" value="SDJ58652.1"/>
    <property type="molecule type" value="Genomic_DNA"/>
</dbReference>
<evidence type="ECO:0000256" key="5">
    <source>
        <dbReference type="ARBA" id="ARBA00022801"/>
    </source>
</evidence>
<dbReference type="InterPro" id="IPR035451">
    <property type="entry name" value="Ada-like_dom_sf"/>
</dbReference>
<reference evidence="9 10" key="1">
    <citation type="submission" date="2016-10" db="EMBL/GenBank/DDBJ databases">
        <authorList>
            <person name="de Groot N.N."/>
        </authorList>
    </citation>
    <scope>NUCLEOTIDE SEQUENCE [LARGE SCALE GENOMIC DNA]</scope>
    <source>
        <strain evidence="9 10">DSM 2895</strain>
    </source>
</reference>
<dbReference type="PANTHER" id="PTHR43003:SF12">
    <property type="entry name" value="DNA-3-METHYLADENINE GLYCOSYLASE"/>
    <property type="match status" value="1"/>
</dbReference>
<dbReference type="GO" id="GO:0032993">
    <property type="term" value="C:protein-DNA complex"/>
    <property type="evidence" value="ECO:0007669"/>
    <property type="project" value="TreeGrafter"/>
</dbReference>
<keyword evidence="4" id="KW-0227">DNA damage</keyword>
<dbReference type="InterPro" id="IPR000035">
    <property type="entry name" value="Alkylbase_DNA_glycsylse_CS"/>
</dbReference>
<dbReference type="PROSITE" id="PS00516">
    <property type="entry name" value="ALKYLBASE_DNA_GLYCOS"/>
    <property type="match status" value="1"/>
</dbReference>
<comment type="similarity">
    <text evidence="2">Belongs to the alkylbase DNA glycosidase AlkA family.</text>
</comment>
<dbReference type="Pfam" id="PF07934">
    <property type="entry name" value="OGG_N"/>
    <property type="match status" value="1"/>
</dbReference>
<keyword evidence="7" id="KW-0234">DNA repair</keyword>
<dbReference type="Pfam" id="PF02805">
    <property type="entry name" value="Ada_Zn_binding"/>
    <property type="match status" value="1"/>
</dbReference>
<dbReference type="GO" id="GO:0008534">
    <property type="term" value="F:oxidized purine nucleobase lesion DNA N-glycosylase activity"/>
    <property type="evidence" value="ECO:0007669"/>
    <property type="project" value="InterPro"/>
</dbReference>
<dbReference type="InterPro" id="IPR037046">
    <property type="entry name" value="AlkA_N_sf"/>
</dbReference>
<dbReference type="InterPro" id="IPR023170">
    <property type="entry name" value="HhH_base_excis_C"/>
</dbReference>
<dbReference type="Gene3D" id="3.40.10.10">
    <property type="entry name" value="DNA Methylphosphotriester Repair Domain"/>
    <property type="match status" value="1"/>
</dbReference>
<evidence type="ECO:0000259" key="8">
    <source>
        <dbReference type="SMART" id="SM00478"/>
    </source>
</evidence>
<dbReference type="GO" id="GO:0008725">
    <property type="term" value="F:DNA-3-methyladenine glycosylase activity"/>
    <property type="evidence" value="ECO:0007669"/>
    <property type="project" value="TreeGrafter"/>
</dbReference>
<sequence>MKKNTIYPEWDAPYFTGIATMKIYCFPWCKGQPKLENTIQFKSRAEAEQKGYRPCKNCCSGLPHGSWEDNKQEVTLFVPKEFSFAENLKYLSNAPNECLFHIKDKRVYKAIPIEQETPVVEISADYENVMTIRFLGGTTPSRKWVRAAIARYVRDWFDLDTDLVPFYDLAKTDILLQKAVDEFHGLRNVGIPDLFEAICWGIIGQQINLTFAYTLKRRLVENFGRHVECEGERYWIFPSPHNIAALTVEDLAVLRMTVKKCEYLIGVAQLMVEGKLTKERLLDAGDYKKAEKMLTKIRGIGPWTANYVLMRCLRIPSAFPIDDVGLHNVIKYLRGMENKPTKEEILQLSATWTNWESYATFYLWRSLY</sequence>
<dbReference type="PANTHER" id="PTHR43003">
    <property type="entry name" value="DNA-3-METHYLADENINE GLYCOSYLASE"/>
    <property type="match status" value="1"/>
</dbReference>
<keyword evidence="6" id="KW-0010">Activator</keyword>
<evidence type="ECO:0000313" key="9">
    <source>
        <dbReference type="EMBL" id="SDJ58652.1"/>
    </source>
</evidence>
<evidence type="ECO:0000256" key="6">
    <source>
        <dbReference type="ARBA" id="ARBA00023159"/>
    </source>
</evidence>
<dbReference type="SUPFAM" id="SSF57884">
    <property type="entry name" value="Ada DNA repair protein, N-terminal domain (N-Ada 10)"/>
    <property type="match status" value="1"/>
</dbReference>
<dbReference type="EC" id="3.2.2.21" evidence="3"/>
<evidence type="ECO:0000256" key="1">
    <source>
        <dbReference type="ARBA" id="ARBA00000086"/>
    </source>
</evidence>